<keyword evidence="7 12" id="KW-0143">Chaperone</keyword>
<dbReference type="NCBIfam" id="TIGR00115">
    <property type="entry name" value="tig"/>
    <property type="match status" value="1"/>
</dbReference>
<evidence type="ECO:0000256" key="4">
    <source>
        <dbReference type="ARBA" id="ARBA00016902"/>
    </source>
</evidence>
<protein>
    <recommendedName>
        <fullName evidence="4 12">Trigger factor</fullName>
        <shortName evidence="12">TF</shortName>
        <ecNumber evidence="3 12">5.2.1.8</ecNumber>
    </recommendedName>
    <alternativeName>
        <fullName evidence="11 12">PPIase</fullName>
    </alternativeName>
</protein>
<dbReference type="GO" id="GO:0043335">
    <property type="term" value="P:protein unfolding"/>
    <property type="evidence" value="ECO:0007669"/>
    <property type="project" value="TreeGrafter"/>
</dbReference>
<dbReference type="InterPro" id="IPR005215">
    <property type="entry name" value="Trig_fac"/>
</dbReference>
<reference evidence="16 17" key="1">
    <citation type="submission" date="2019-03" db="EMBL/GenBank/DDBJ databases">
        <title>Genomic Encyclopedia of Type Strains, Phase III (KMG-III): the genomes of soil and plant-associated and newly described type strains.</title>
        <authorList>
            <person name="Whitman W."/>
        </authorList>
    </citation>
    <scope>NUCLEOTIDE SEQUENCE [LARGE SCALE GENOMIC DNA]</scope>
    <source>
        <strain evidence="16 17">CGMCC 1.7660</strain>
    </source>
</reference>
<comment type="subcellular location">
    <subcellularLocation>
        <location evidence="12">Cytoplasm</location>
    </subcellularLocation>
    <text evidence="12">About half TF is bound to the ribosome near the polypeptide exit tunnel while the other half is free in the cytoplasm.</text>
</comment>
<dbReference type="SUPFAM" id="SSF102735">
    <property type="entry name" value="Trigger factor ribosome-binding domain"/>
    <property type="match status" value="1"/>
</dbReference>
<evidence type="ECO:0000256" key="3">
    <source>
        <dbReference type="ARBA" id="ARBA00013194"/>
    </source>
</evidence>
<evidence type="ECO:0000256" key="11">
    <source>
        <dbReference type="ARBA" id="ARBA00029986"/>
    </source>
</evidence>
<comment type="similarity">
    <text evidence="2 12 14">Belongs to the FKBP-type PPIase family. Tig subfamily.</text>
</comment>
<organism evidence="16 17">
    <name type="scientific">Dongia mobilis</name>
    <dbReference type="NCBI Taxonomy" id="578943"/>
    <lineage>
        <taxon>Bacteria</taxon>
        <taxon>Pseudomonadati</taxon>
        <taxon>Pseudomonadota</taxon>
        <taxon>Alphaproteobacteria</taxon>
        <taxon>Rhodospirillales</taxon>
        <taxon>Dongiaceae</taxon>
        <taxon>Dongia</taxon>
    </lineage>
</organism>
<dbReference type="RefSeq" id="WP_133613908.1">
    <property type="nucleotide sequence ID" value="NZ_SNYW01000009.1"/>
</dbReference>
<accession>A0A4V3DEH5</accession>
<dbReference type="PIRSF" id="PIRSF003095">
    <property type="entry name" value="Trigger_factor"/>
    <property type="match status" value="1"/>
</dbReference>
<proteinExistence type="inferred from homology"/>
<keyword evidence="8 12" id="KW-0413">Isomerase</keyword>
<dbReference type="Pfam" id="PF05698">
    <property type="entry name" value="Trigger_C"/>
    <property type="match status" value="1"/>
</dbReference>
<evidence type="ECO:0000313" key="17">
    <source>
        <dbReference type="Proteomes" id="UP000295783"/>
    </source>
</evidence>
<name>A0A4V3DEH5_9PROT</name>
<dbReference type="GO" id="GO:0044183">
    <property type="term" value="F:protein folding chaperone"/>
    <property type="evidence" value="ECO:0007669"/>
    <property type="project" value="TreeGrafter"/>
</dbReference>
<evidence type="ECO:0000259" key="15">
    <source>
        <dbReference type="PROSITE" id="PS50059"/>
    </source>
</evidence>
<evidence type="ECO:0000256" key="7">
    <source>
        <dbReference type="ARBA" id="ARBA00023186"/>
    </source>
</evidence>
<dbReference type="GO" id="GO:0005737">
    <property type="term" value="C:cytoplasm"/>
    <property type="evidence" value="ECO:0007669"/>
    <property type="project" value="UniProtKB-SubCell"/>
</dbReference>
<dbReference type="HAMAP" id="MF_00303">
    <property type="entry name" value="Trigger_factor_Tig"/>
    <property type="match status" value="1"/>
</dbReference>
<dbReference type="GO" id="GO:0015031">
    <property type="term" value="P:protein transport"/>
    <property type="evidence" value="ECO:0007669"/>
    <property type="project" value="UniProtKB-UniRule"/>
</dbReference>
<dbReference type="GO" id="GO:0051301">
    <property type="term" value="P:cell division"/>
    <property type="evidence" value="ECO:0007669"/>
    <property type="project" value="UniProtKB-KW"/>
</dbReference>
<sequence>MQVTETLNQGLKREYKIAIPASQLRSKVDGKLNELGQKLRIPGFRPGKVPMTLLKQRYETAVMGEVLEESVQQSSQQLMTERSLRPASQPKVELIGEFKPEADLEFSVALEVIPDITPMDFTTISLERVVVEVPDNEVDDSLNRIAKRQRSSEAAADDYVAKNGDIAVIDFVGSIGGVEFQGGKADGHYLELGSGAFIPGFEEQLVGVKKGDKKTVKVTFPAEYGNSDLAGKEAEFAITVNEVRVLKDVPVDDELAKSLGLADLAELKKQARERIEREYGVVSRARVKRKLLDVLADKHDFTLPEVLVEAEFGAIWQQIEADMKADRLDEEDKGKSEDDLKKEYREIAARRVKLGLLLSEVGRHNNIQVPNEELSRALIQEAQRYPGQQQQVIEYYQRSPEALNQLRAPLYEEKVVDFILERAKVNERKVSPEKFAEEGEAELKGRRD</sequence>
<dbReference type="InterPro" id="IPR001179">
    <property type="entry name" value="PPIase_FKBP_dom"/>
</dbReference>
<gene>
    <name evidence="12" type="primary">tig</name>
    <name evidence="16" type="ORF">A8950_2418</name>
</gene>
<dbReference type="FunFam" id="3.10.50.40:FF:000001">
    <property type="entry name" value="Trigger factor"/>
    <property type="match status" value="1"/>
</dbReference>
<dbReference type="Gene3D" id="3.10.50.40">
    <property type="match status" value="1"/>
</dbReference>
<evidence type="ECO:0000256" key="8">
    <source>
        <dbReference type="ARBA" id="ARBA00023235"/>
    </source>
</evidence>
<dbReference type="InterPro" id="IPR036611">
    <property type="entry name" value="Trigger_fac_ribosome-bd_sf"/>
</dbReference>
<dbReference type="OrthoDB" id="9767721at2"/>
<dbReference type="PANTHER" id="PTHR30560:SF3">
    <property type="entry name" value="TRIGGER FACTOR-LIKE PROTEIN TIG, CHLOROPLASTIC"/>
    <property type="match status" value="1"/>
</dbReference>
<dbReference type="SUPFAM" id="SSF109998">
    <property type="entry name" value="Triger factor/SurA peptide-binding domain-like"/>
    <property type="match status" value="1"/>
</dbReference>
<evidence type="ECO:0000256" key="5">
    <source>
        <dbReference type="ARBA" id="ARBA00022618"/>
    </source>
</evidence>
<dbReference type="GO" id="GO:0003755">
    <property type="term" value="F:peptidyl-prolyl cis-trans isomerase activity"/>
    <property type="evidence" value="ECO:0007669"/>
    <property type="project" value="UniProtKB-UniRule"/>
</dbReference>
<dbReference type="Pfam" id="PF05697">
    <property type="entry name" value="Trigger_N"/>
    <property type="match status" value="1"/>
</dbReference>
<evidence type="ECO:0000256" key="1">
    <source>
        <dbReference type="ARBA" id="ARBA00000971"/>
    </source>
</evidence>
<dbReference type="PANTHER" id="PTHR30560">
    <property type="entry name" value="TRIGGER FACTOR CHAPERONE AND PEPTIDYL-PROLYL CIS/TRANS ISOMERASE"/>
    <property type="match status" value="1"/>
</dbReference>
<keyword evidence="12" id="KW-0963">Cytoplasm</keyword>
<keyword evidence="9 12" id="KW-0131">Cell cycle</keyword>
<dbReference type="InterPro" id="IPR037041">
    <property type="entry name" value="Trigger_fac_C_sf"/>
</dbReference>
<evidence type="ECO:0000256" key="9">
    <source>
        <dbReference type="ARBA" id="ARBA00023306"/>
    </source>
</evidence>
<dbReference type="InterPro" id="IPR046357">
    <property type="entry name" value="PPIase_dom_sf"/>
</dbReference>
<evidence type="ECO:0000256" key="10">
    <source>
        <dbReference type="ARBA" id="ARBA00024849"/>
    </source>
</evidence>
<dbReference type="InterPro" id="IPR008881">
    <property type="entry name" value="Trigger_fac_ribosome-bd_bac"/>
</dbReference>
<dbReference type="EMBL" id="SNYW01000009">
    <property type="protein sequence ID" value="TDQ81351.1"/>
    <property type="molecule type" value="Genomic_DNA"/>
</dbReference>
<dbReference type="Gene3D" id="1.10.3120.10">
    <property type="entry name" value="Trigger factor, C-terminal domain"/>
    <property type="match status" value="1"/>
</dbReference>
<evidence type="ECO:0000256" key="14">
    <source>
        <dbReference type="RuleBase" id="RU003914"/>
    </source>
</evidence>
<dbReference type="PROSITE" id="PS50059">
    <property type="entry name" value="FKBP_PPIASE"/>
    <property type="match status" value="1"/>
</dbReference>
<dbReference type="AlphaFoldDB" id="A0A4V3DEH5"/>
<keyword evidence="5 12" id="KW-0132">Cell division</keyword>
<dbReference type="Proteomes" id="UP000295783">
    <property type="component" value="Unassembled WGS sequence"/>
</dbReference>
<comment type="domain">
    <text evidence="12">Consists of 3 domains; the N-terminus binds the ribosome, the middle domain has PPIase activity, while the C-terminus has intrinsic chaperone activity on its own.</text>
</comment>
<keyword evidence="6 12" id="KW-0697">Rotamase</keyword>
<dbReference type="InterPro" id="IPR008880">
    <property type="entry name" value="Trigger_fac_C"/>
</dbReference>
<evidence type="ECO:0000313" key="16">
    <source>
        <dbReference type="EMBL" id="TDQ81351.1"/>
    </source>
</evidence>
<evidence type="ECO:0000256" key="2">
    <source>
        <dbReference type="ARBA" id="ARBA00005464"/>
    </source>
</evidence>
<dbReference type="GO" id="GO:0051083">
    <property type="term" value="P:'de novo' cotranslational protein folding"/>
    <property type="evidence" value="ECO:0007669"/>
    <property type="project" value="TreeGrafter"/>
</dbReference>
<dbReference type="SUPFAM" id="SSF54534">
    <property type="entry name" value="FKBP-like"/>
    <property type="match status" value="1"/>
</dbReference>
<feature type="domain" description="PPIase FKBP-type" evidence="15">
    <location>
        <begin position="164"/>
        <end position="249"/>
    </location>
</feature>
<comment type="function">
    <text evidence="10 12">Involved in protein export. Acts as a chaperone by maintaining the newly synthesized protein in an open conformation. Functions as a peptidyl-prolyl cis-trans isomerase.</text>
</comment>
<dbReference type="GO" id="GO:0043022">
    <property type="term" value="F:ribosome binding"/>
    <property type="evidence" value="ECO:0007669"/>
    <property type="project" value="TreeGrafter"/>
</dbReference>
<keyword evidence="17" id="KW-1185">Reference proteome</keyword>
<evidence type="ECO:0000256" key="13">
    <source>
        <dbReference type="PROSITE-ProRule" id="PRU00277"/>
    </source>
</evidence>
<evidence type="ECO:0000256" key="12">
    <source>
        <dbReference type="HAMAP-Rule" id="MF_00303"/>
    </source>
</evidence>
<dbReference type="Pfam" id="PF00254">
    <property type="entry name" value="FKBP_C"/>
    <property type="match status" value="1"/>
</dbReference>
<dbReference type="Gene3D" id="3.30.70.1050">
    <property type="entry name" value="Trigger factor ribosome-binding domain"/>
    <property type="match status" value="1"/>
</dbReference>
<comment type="caution">
    <text evidence="16">The sequence shown here is derived from an EMBL/GenBank/DDBJ whole genome shotgun (WGS) entry which is preliminary data.</text>
</comment>
<evidence type="ECO:0000256" key="6">
    <source>
        <dbReference type="ARBA" id="ARBA00023110"/>
    </source>
</evidence>
<comment type="catalytic activity">
    <reaction evidence="1 12 13">
        <text>[protein]-peptidylproline (omega=180) = [protein]-peptidylproline (omega=0)</text>
        <dbReference type="Rhea" id="RHEA:16237"/>
        <dbReference type="Rhea" id="RHEA-COMP:10747"/>
        <dbReference type="Rhea" id="RHEA-COMP:10748"/>
        <dbReference type="ChEBI" id="CHEBI:83833"/>
        <dbReference type="ChEBI" id="CHEBI:83834"/>
        <dbReference type="EC" id="5.2.1.8"/>
    </reaction>
</comment>
<dbReference type="InterPro" id="IPR027304">
    <property type="entry name" value="Trigger_fact/SurA_dom_sf"/>
</dbReference>
<dbReference type="EC" id="5.2.1.8" evidence="3 12"/>